<dbReference type="EMBL" id="VMGK01000019">
    <property type="protein sequence ID" value="TSC92591.1"/>
    <property type="molecule type" value="Genomic_DNA"/>
</dbReference>
<organism evidence="1 2">
    <name type="scientific">Candidatus Berkelbacteria bacterium Licking1014_7</name>
    <dbReference type="NCBI Taxonomy" id="2017147"/>
    <lineage>
        <taxon>Bacteria</taxon>
        <taxon>Candidatus Berkelbacteria</taxon>
    </lineage>
</organism>
<protein>
    <recommendedName>
        <fullName evidence="3">RiboL-PSP-HEPN domain-containing protein</fullName>
    </recommendedName>
</protein>
<proteinExistence type="predicted"/>
<dbReference type="AlphaFoldDB" id="A0A554LIC7"/>
<gene>
    <name evidence="1" type="ORF">CEN89_597</name>
</gene>
<sequence length="133" mass="15201">MIMSGLGKIIVKPFVRIFKPSAVKKIAQKEFQDEFKRLWGVFQLGDEAHFRQAITEADNFLDKVLKSQNFSGKTLGERLKLAGGKMAESAYQAAWNAHKVRNRIVHESDFALLSFQTKKTLNDFEKAIKELIK</sequence>
<evidence type="ECO:0000313" key="2">
    <source>
        <dbReference type="Proteomes" id="UP000315689"/>
    </source>
</evidence>
<evidence type="ECO:0008006" key="3">
    <source>
        <dbReference type="Google" id="ProtNLM"/>
    </source>
</evidence>
<evidence type="ECO:0000313" key="1">
    <source>
        <dbReference type="EMBL" id="TSC92591.1"/>
    </source>
</evidence>
<name>A0A554LIC7_9BACT</name>
<comment type="caution">
    <text evidence="1">The sequence shown here is derived from an EMBL/GenBank/DDBJ whole genome shotgun (WGS) entry which is preliminary data.</text>
</comment>
<accession>A0A554LIC7</accession>
<reference evidence="1 2" key="1">
    <citation type="submission" date="2017-07" db="EMBL/GenBank/DDBJ databases">
        <title>Mechanisms for carbon and nitrogen cycling indicate functional differentiation within the Candidate Phyla Radiation.</title>
        <authorList>
            <person name="Danczak R.E."/>
            <person name="Johnston M.D."/>
            <person name="Kenah C."/>
            <person name="Slattery M."/>
            <person name="Wrighton K.C."/>
            <person name="Wilkins M.J."/>
        </authorList>
    </citation>
    <scope>NUCLEOTIDE SEQUENCE [LARGE SCALE GENOMIC DNA]</scope>
    <source>
        <strain evidence="1">Licking1014_7</strain>
    </source>
</reference>
<dbReference type="Proteomes" id="UP000315689">
    <property type="component" value="Unassembled WGS sequence"/>
</dbReference>